<evidence type="ECO:0000256" key="1">
    <source>
        <dbReference type="SAM" id="Phobius"/>
    </source>
</evidence>
<dbReference type="EMBL" id="JAGKLY010000006">
    <property type="protein sequence ID" value="MBQ0269563.1"/>
    <property type="molecule type" value="Genomic_DNA"/>
</dbReference>
<dbReference type="RefSeq" id="WP_210848713.1">
    <property type="nucleotide sequence ID" value="NZ_JAGKLY010000006.1"/>
</dbReference>
<accession>A0A8I2DBF9</accession>
<reference evidence="2" key="1">
    <citation type="submission" date="2021-03" db="EMBL/GenBank/DDBJ databases">
        <authorList>
            <person name="Stanton E."/>
        </authorList>
    </citation>
    <scope>NUCLEOTIDE SEQUENCE</scope>
    <source>
        <strain evidence="2">2020EL-00113</strain>
    </source>
</reference>
<feature type="transmembrane region" description="Helical" evidence="1">
    <location>
        <begin position="35"/>
        <end position="59"/>
    </location>
</feature>
<proteinExistence type="predicted"/>
<keyword evidence="1" id="KW-0812">Transmembrane</keyword>
<keyword evidence="1" id="KW-1133">Transmembrane helix</keyword>
<comment type="caution">
    <text evidence="2">The sequence shown here is derived from an EMBL/GenBank/DDBJ whole genome shotgun (WGS) entry which is preliminary data.</text>
</comment>
<protein>
    <submittedName>
        <fullName evidence="2">Uncharacterized protein</fullName>
    </submittedName>
</protein>
<evidence type="ECO:0000313" key="2">
    <source>
        <dbReference type="EMBL" id="MBQ0269563.1"/>
    </source>
</evidence>
<keyword evidence="1" id="KW-0472">Membrane</keyword>
<feature type="transmembrane region" description="Helical" evidence="1">
    <location>
        <begin position="6"/>
        <end position="23"/>
    </location>
</feature>
<gene>
    <name evidence="2" type="ORF">J7T18_14755</name>
</gene>
<name>A0A8I2DBF9_9GAMM</name>
<dbReference type="AlphaFoldDB" id="A0A8I2DBF9"/>
<organism evidence="2 3">
    <name type="scientific">Providencia huaxiensis</name>
    <dbReference type="NCBI Taxonomy" id="2027290"/>
    <lineage>
        <taxon>Bacteria</taxon>
        <taxon>Pseudomonadati</taxon>
        <taxon>Pseudomonadota</taxon>
        <taxon>Gammaproteobacteria</taxon>
        <taxon>Enterobacterales</taxon>
        <taxon>Morganellaceae</taxon>
        <taxon>Providencia</taxon>
    </lineage>
</organism>
<sequence length="83" mass="9866">MSTFLNIWFIGLILFSLVISLHYRNKSDDRLSFGGTLFILILWPLTFISILFLLILFWIEERCEPNDDIHIHVVIKNKEDTKK</sequence>
<evidence type="ECO:0000313" key="3">
    <source>
        <dbReference type="Proteomes" id="UP000674270"/>
    </source>
</evidence>
<dbReference type="Proteomes" id="UP000674270">
    <property type="component" value="Unassembled WGS sequence"/>
</dbReference>